<evidence type="ECO:0000313" key="2">
    <source>
        <dbReference type="Proteomes" id="UP000627166"/>
    </source>
</evidence>
<sequence length="157" mass="18774">MNNEENRSNKIKELKMKSKRKGICKKLDNIINDLEIESFIPVEDTIVISKKVYEKIDTLTNQEEIDKNIEANLIKVASLKEKYKMFFYENAILFHYEDRECGAIKIKIKDFFEHLDDIAEFTKFKGGYRDLILVDEDLKYGICIERYEYFNKLAIWH</sequence>
<reference evidence="1 2" key="1">
    <citation type="submission" date="2020-08" db="EMBL/GenBank/DDBJ databases">
        <title>A Genomic Blueprint of the Chicken Gut Microbiome.</title>
        <authorList>
            <person name="Gilroy R."/>
            <person name="Ravi A."/>
            <person name="Getino M."/>
            <person name="Pursley I."/>
            <person name="Horton D.L."/>
            <person name="Alikhan N.-F."/>
            <person name="Baker D."/>
            <person name="Gharbi K."/>
            <person name="Hall N."/>
            <person name="Watson M."/>
            <person name="Adriaenssens E.M."/>
            <person name="Foster-Nyarko E."/>
            <person name="Jarju S."/>
            <person name="Secka A."/>
            <person name="Antonio M."/>
            <person name="Oren A."/>
            <person name="Chaudhuri R."/>
            <person name="La Ragione R.M."/>
            <person name="Hildebrand F."/>
            <person name="Pallen M.J."/>
        </authorList>
    </citation>
    <scope>NUCLEOTIDE SEQUENCE [LARGE SCALE GENOMIC DNA]</scope>
    <source>
        <strain evidence="1 2">N37</strain>
    </source>
</reference>
<proteinExistence type="predicted"/>
<dbReference type="InterPro" id="IPR057807">
    <property type="entry name" value="YxiF"/>
</dbReference>
<dbReference type="EMBL" id="JACSQB010000169">
    <property type="protein sequence ID" value="MBD8048752.1"/>
    <property type="molecule type" value="Genomic_DNA"/>
</dbReference>
<protein>
    <submittedName>
        <fullName evidence="1">Uncharacterized protein</fullName>
    </submittedName>
</protein>
<evidence type="ECO:0000313" key="1">
    <source>
        <dbReference type="EMBL" id="MBD8048752.1"/>
    </source>
</evidence>
<dbReference type="Pfam" id="PF24715">
    <property type="entry name" value="YxiF"/>
    <property type="match status" value="1"/>
</dbReference>
<keyword evidence="2" id="KW-1185">Reference proteome</keyword>
<comment type="caution">
    <text evidence="1">The sequence shown here is derived from an EMBL/GenBank/DDBJ whole genome shotgun (WGS) entry which is preliminary data.</text>
</comment>
<name>A0ABR8YWV1_9CLOT</name>
<organism evidence="1 2">
    <name type="scientific">Clostridium faecium</name>
    <dbReference type="NCBI Taxonomy" id="2762223"/>
    <lineage>
        <taxon>Bacteria</taxon>
        <taxon>Bacillati</taxon>
        <taxon>Bacillota</taxon>
        <taxon>Clostridia</taxon>
        <taxon>Eubacteriales</taxon>
        <taxon>Clostridiaceae</taxon>
        <taxon>Clostridium</taxon>
    </lineage>
</organism>
<dbReference type="RefSeq" id="WP_191741694.1">
    <property type="nucleotide sequence ID" value="NZ_JACSQB010000169.1"/>
</dbReference>
<dbReference type="Proteomes" id="UP000627166">
    <property type="component" value="Unassembled WGS sequence"/>
</dbReference>
<gene>
    <name evidence="1" type="ORF">H9637_17240</name>
</gene>
<accession>A0ABR8YWV1</accession>